<evidence type="ECO:0000256" key="1">
    <source>
        <dbReference type="SAM" id="MobiDB-lite"/>
    </source>
</evidence>
<dbReference type="Proteomes" id="UP001165561">
    <property type="component" value="Unassembled WGS sequence"/>
</dbReference>
<name>A0ABT5TV48_9MICO</name>
<keyword evidence="3" id="KW-1185">Reference proteome</keyword>
<dbReference type="Pfam" id="PF01126">
    <property type="entry name" value="Heme_oxygenase"/>
    <property type="match status" value="1"/>
</dbReference>
<comment type="caution">
    <text evidence="2">The sequence shown here is derived from an EMBL/GenBank/DDBJ whole genome shotgun (WGS) entry which is preliminary data.</text>
</comment>
<dbReference type="Gene3D" id="1.20.910.10">
    <property type="entry name" value="Heme oxygenase-like"/>
    <property type="match status" value="1"/>
</dbReference>
<feature type="region of interest" description="Disordered" evidence="1">
    <location>
        <begin position="59"/>
        <end position="79"/>
    </location>
</feature>
<dbReference type="InterPro" id="IPR016084">
    <property type="entry name" value="Haem_Oase-like_multi-hlx"/>
</dbReference>
<dbReference type="CDD" id="cd19165">
    <property type="entry name" value="HemeO"/>
    <property type="match status" value="1"/>
</dbReference>
<dbReference type="EMBL" id="JARACI010000721">
    <property type="protein sequence ID" value="MDD9205937.1"/>
    <property type="molecule type" value="Genomic_DNA"/>
</dbReference>
<dbReference type="SUPFAM" id="SSF48613">
    <property type="entry name" value="Heme oxygenase-like"/>
    <property type="match status" value="1"/>
</dbReference>
<evidence type="ECO:0000313" key="3">
    <source>
        <dbReference type="Proteomes" id="UP001165561"/>
    </source>
</evidence>
<dbReference type="InterPro" id="IPR002051">
    <property type="entry name" value="Haem_Oase"/>
</dbReference>
<dbReference type="InterPro" id="IPR016053">
    <property type="entry name" value="Haem_Oase-like"/>
</dbReference>
<accession>A0ABT5TV48</accession>
<organism evidence="2 3">
    <name type="scientific">Georgenia halotolerans</name>
    <dbReference type="NCBI Taxonomy" id="3028317"/>
    <lineage>
        <taxon>Bacteria</taxon>
        <taxon>Bacillati</taxon>
        <taxon>Actinomycetota</taxon>
        <taxon>Actinomycetes</taxon>
        <taxon>Micrococcales</taxon>
        <taxon>Bogoriellaceae</taxon>
        <taxon>Georgenia</taxon>
    </lineage>
</organism>
<feature type="non-terminal residue" evidence="2">
    <location>
        <position position="1"/>
    </location>
</feature>
<reference evidence="2" key="1">
    <citation type="submission" date="2023-02" db="EMBL/GenBank/DDBJ databases">
        <title>Georgenia sp.10Sc9-8, isolated from a soil sample collected from the Taklamakan desert.</title>
        <authorList>
            <person name="Liu S."/>
        </authorList>
    </citation>
    <scope>NUCLEOTIDE SEQUENCE</scope>
    <source>
        <strain evidence="2">10Sc9-8</strain>
    </source>
</reference>
<proteinExistence type="predicted"/>
<evidence type="ECO:0000313" key="2">
    <source>
        <dbReference type="EMBL" id="MDD9205937.1"/>
    </source>
</evidence>
<protein>
    <submittedName>
        <fullName evidence="2">Biliverdin-producing heme oxygenase</fullName>
    </submittedName>
</protein>
<gene>
    <name evidence="2" type="ORF">PU560_05565</name>
</gene>
<sequence>VDARALNFYHFPEVPRLKPVKDRYRAGLDLLHLTGAEQTEVVTEARRAFDLNRALLHQLGERHPSPVGGPARGLDDGPR</sequence>